<name>A0A4P9XJU2_9FUNG</name>
<reference evidence="3" key="1">
    <citation type="journal article" date="2018" name="Nat. Microbiol.">
        <title>Leveraging single-cell genomics to expand the fungal tree of life.</title>
        <authorList>
            <person name="Ahrendt S.R."/>
            <person name="Quandt C.A."/>
            <person name="Ciobanu D."/>
            <person name="Clum A."/>
            <person name="Salamov A."/>
            <person name="Andreopoulos B."/>
            <person name="Cheng J.F."/>
            <person name="Woyke T."/>
            <person name="Pelin A."/>
            <person name="Henrissat B."/>
            <person name="Reynolds N.K."/>
            <person name="Benny G.L."/>
            <person name="Smith M.E."/>
            <person name="James T.Y."/>
            <person name="Grigoriev I.V."/>
        </authorList>
    </citation>
    <scope>NUCLEOTIDE SEQUENCE [LARGE SCALE GENOMIC DNA]</scope>
    <source>
        <strain evidence="3">RSA 1356</strain>
    </source>
</reference>
<accession>A0A4P9XJU2</accession>
<keyword evidence="1" id="KW-0732">Signal</keyword>
<dbReference type="Proteomes" id="UP000271241">
    <property type="component" value="Unassembled WGS sequence"/>
</dbReference>
<evidence type="ECO:0000256" key="1">
    <source>
        <dbReference type="SAM" id="SignalP"/>
    </source>
</evidence>
<protein>
    <submittedName>
        <fullName evidence="2">Uncharacterized protein</fullName>
    </submittedName>
</protein>
<keyword evidence="3" id="KW-1185">Reference proteome</keyword>
<dbReference type="EMBL" id="KZ992964">
    <property type="protein sequence ID" value="RKP06057.1"/>
    <property type="molecule type" value="Genomic_DNA"/>
</dbReference>
<evidence type="ECO:0000313" key="2">
    <source>
        <dbReference type="EMBL" id="RKP06057.1"/>
    </source>
</evidence>
<sequence length="123" mass="12949">MTSSVLLSSTAAAILALALIAMESYAGFCPHKSHGDYYSCDYGDRTPGHASSQASLHGGYARFYPIYGAGYGFPWFDSSSARHGQQSSLLNSSSLVGSFRDNQIGADRMTGSSTSAYIAANSL</sequence>
<feature type="chain" id="PRO_5021022061" evidence="1">
    <location>
        <begin position="27"/>
        <end position="123"/>
    </location>
</feature>
<proteinExistence type="predicted"/>
<dbReference type="AlphaFoldDB" id="A0A4P9XJU2"/>
<organism evidence="2 3">
    <name type="scientific">Thamnocephalis sphaerospora</name>
    <dbReference type="NCBI Taxonomy" id="78915"/>
    <lineage>
        <taxon>Eukaryota</taxon>
        <taxon>Fungi</taxon>
        <taxon>Fungi incertae sedis</taxon>
        <taxon>Zoopagomycota</taxon>
        <taxon>Zoopagomycotina</taxon>
        <taxon>Zoopagomycetes</taxon>
        <taxon>Zoopagales</taxon>
        <taxon>Sigmoideomycetaceae</taxon>
        <taxon>Thamnocephalis</taxon>
    </lineage>
</organism>
<evidence type="ECO:0000313" key="3">
    <source>
        <dbReference type="Proteomes" id="UP000271241"/>
    </source>
</evidence>
<feature type="signal peptide" evidence="1">
    <location>
        <begin position="1"/>
        <end position="26"/>
    </location>
</feature>
<gene>
    <name evidence="2" type="ORF">THASP1DRAFT_25549</name>
</gene>